<evidence type="ECO:0000313" key="4">
    <source>
        <dbReference type="Proteomes" id="UP000518300"/>
    </source>
</evidence>
<evidence type="ECO:0000259" key="2">
    <source>
        <dbReference type="Pfam" id="PF08239"/>
    </source>
</evidence>
<dbReference type="Proteomes" id="UP000518300">
    <property type="component" value="Unassembled WGS sequence"/>
</dbReference>
<feature type="chain" id="PRO_5032746590" evidence="1">
    <location>
        <begin position="26"/>
        <end position="343"/>
    </location>
</feature>
<dbReference type="RefSeq" id="WP_169350671.1">
    <property type="nucleotide sequence ID" value="NZ_JABBJJ010000327.1"/>
</dbReference>
<dbReference type="PROSITE" id="PS51257">
    <property type="entry name" value="PROKAR_LIPOPROTEIN"/>
    <property type="match status" value="1"/>
</dbReference>
<dbReference type="EMBL" id="JABBJJ010000327">
    <property type="protein sequence ID" value="NMO21486.1"/>
    <property type="molecule type" value="Genomic_DNA"/>
</dbReference>
<dbReference type="Pfam" id="PF08239">
    <property type="entry name" value="SH3_3"/>
    <property type="match status" value="1"/>
</dbReference>
<dbReference type="AlphaFoldDB" id="A0A848LUN2"/>
<keyword evidence="4" id="KW-1185">Reference proteome</keyword>
<feature type="signal peptide" evidence="1">
    <location>
        <begin position="1"/>
        <end position="25"/>
    </location>
</feature>
<feature type="domain" description="SH3b" evidence="2">
    <location>
        <begin position="64"/>
        <end position="114"/>
    </location>
</feature>
<comment type="caution">
    <text evidence="3">The sequence shown here is derived from an EMBL/GenBank/DDBJ whole genome shotgun (WGS) entry which is preliminary data.</text>
</comment>
<name>A0A848LUN2_9BACT</name>
<dbReference type="InterPro" id="IPR003646">
    <property type="entry name" value="SH3-like_bac-type"/>
</dbReference>
<reference evidence="3 4" key="1">
    <citation type="submission" date="2020-04" db="EMBL/GenBank/DDBJ databases">
        <title>Draft genome of Pyxidicoccus fallax type strain.</title>
        <authorList>
            <person name="Whitworth D.E."/>
        </authorList>
    </citation>
    <scope>NUCLEOTIDE SEQUENCE [LARGE SCALE GENOMIC DNA]</scope>
    <source>
        <strain evidence="3 4">DSM 14698</strain>
    </source>
</reference>
<evidence type="ECO:0000256" key="1">
    <source>
        <dbReference type="SAM" id="SignalP"/>
    </source>
</evidence>
<dbReference type="Gene3D" id="2.30.30.40">
    <property type="entry name" value="SH3 Domains"/>
    <property type="match status" value="1"/>
</dbReference>
<protein>
    <submittedName>
        <fullName evidence="3">SH3 domain-containing protein</fullName>
    </submittedName>
</protein>
<keyword evidence="1" id="KW-0732">Signal</keyword>
<sequence>MSASPHRFHRLLLASSALLFTLACGEGMPPEEVAVEPEADEVGTTESPLLFGILAGSRVRAVENVYLRTGPSTSNTAIRLVSIGEQATVVSESPSGGFYRLNVNGTVGWSHGDYWDQVPTLRVNGYLLSKDQEKWLRWVAAKVVPRLEGTRDQRLDVAARVSWWAMKEGIWDLGRNRPDPMSSPLTFSLCNTSTGDRAIWPLDVCYNNGGPWQVGLAGVQVHYVTLADVEAVARRLYAREGWTVAQILDHTARTAGFPAGSVEHGTIVNTTNTALRKSWLLRNHGVGFTFEHAAVYDQCIVQGLGWCYGSSQTWDPAYKFASNGSAMNTSIAHIRQHLSSLAP</sequence>
<evidence type="ECO:0000313" key="3">
    <source>
        <dbReference type="EMBL" id="NMO21486.1"/>
    </source>
</evidence>
<proteinExistence type="predicted"/>
<organism evidence="3 4">
    <name type="scientific">Pyxidicoccus fallax</name>
    <dbReference type="NCBI Taxonomy" id="394095"/>
    <lineage>
        <taxon>Bacteria</taxon>
        <taxon>Pseudomonadati</taxon>
        <taxon>Myxococcota</taxon>
        <taxon>Myxococcia</taxon>
        <taxon>Myxococcales</taxon>
        <taxon>Cystobacterineae</taxon>
        <taxon>Myxococcaceae</taxon>
        <taxon>Pyxidicoccus</taxon>
    </lineage>
</organism>
<gene>
    <name evidence="3" type="ORF">HG543_42550</name>
</gene>
<accession>A0A848LUN2</accession>